<dbReference type="RefSeq" id="XP_067691073.1">
    <property type="nucleotide sequence ID" value="XM_067834970.1"/>
</dbReference>
<keyword evidence="2 4" id="KW-0689">Ribosomal protein</keyword>
<dbReference type="Pfam" id="PF01283">
    <property type="entry name" value="Ribosomal_S26e"/>
    <property type="match status" value="1"/>
</dbReference>
<keyword evidence="7" id="KW-1185">Reference proteome</keyword>
<dbReference type="GO" id="GO:0003729">
    <property type="term" value="F:mRNA binding"/>
    <property type="evidence" value="ECO:0007669"/>
    <property type="project" value="TreeGrafter"/>
</dbReference>
<accession>A0A836KEI4</accession>
<dbReference type="GO" id="GO:0006412">
    <property type="term" value="P:translation"/>
    <property type="evidence" value="ECO:0007669"/>
    <property type="project" value="InterPro"/>
</dbReference>
<dbReference type="OrthoDB" id="10262653at2759"/>
<dbReference type="InterPro" id="IPR038551">
    <property type="entry name" value="Ribosomal_eS26_sf"/>
</dbReference>
<organism evidence="6 7">
    <name type="scientific">Leishmania enriettii</name>
    <dbReference type="NCBI Taxonomy" id="5663"/>
    <lineage>
        <taxon>Eukaryota</taxon>
        <taxon>Discoba</taxon>
        <taxon>Euglenozoa</taxon>
        <taxon>Kinetoplastea</taxon>
        <taxon>Metakinetoplastina</taxon>
        <taxon>Trypanosomatida</taxon>
        <taxon>Trypanosomatidae</taxon>
        <taxon>Leishmaniinae</taxon>
        <taxon>Leishmania</taxon>
    </lineage>
</organism>
<dbReference type="GO" id="GO:0022627">
    <property type="term" value="C:cytosolic small ribosomal subunit"/>
    <property type="evidence" value="ECO:0007669"/>
    <property type="project" value="TreeGrafter"/>
</dbReference>
<protein>
    <recommendedName>
        <fullName evidence="4">40S ribosomal protein S26</fullName>
    </recommendedName>
</protein>
<evidence type="ECO:0000313" key="7">
    <source>
        <dbReference type="Proteomes" id="UP000674179"/>
    </source>
</evidence>
<feature type="region of interest" description="Disordered" evidence="5">
    <location>
        <begin position="44"/>
        <end position="64"/>
    </location>
</feature>
<dbReference type="InterPro" id="IPR000892">
    <property type="entry name" value="Ribosomal_eS26"/>
</dbReference>
<evidence type="ECO:0000256" key="5">
    <source>
        <dbReference type="SAM" id="MobiDB-lite"/>
    </source>
</evidence>
<evidence type="ECO:0000256" key="3">
    <source>
        <dbReference type="ARBA" id="ARBA00023274"/>
    </source>
</evidence>
<dbReference type="FunFam" id="3.30.1740.20:FF:000003">
    <property type="entry name" value="40S ribosomal protein S26"/>
    <property type="match status" value="1"/>
</dbReference>
<dbReference type="Proteomes" id="UP000674179">
    <property type="component" value="Chromosome 30"/>
</dbReference>
<evidence type="ECO:0000256" key="1">
    <source>
        <dbReference type="ARBA" id="ARBA00008596"/>
    </source>
</evidence>
<name>A0A836KEI4_LEIEN</name>
<dbReference type="GO" id="GO:0003735">
    <property type="term" value="F:structural constituent of ribosome"/>
    <property type="evidence" value="ECO:0007669"/>
    <property type="project" value="InterPro"/>
</dbReference>
<dbReference type="GeneID" id="94170480"/>
<proteinExistence type="inferred from homology"/>
<gene>
    <name evidence="6" type="ORF">CUR178_03234</name>
</gene>
<dbReference type="Gene3D" id="3.30.1740.20">
    <property type="entry name" value="Ribosomal protein S26e"/>
    <property type="match status" value="1"/>
</dbReference>
<evidence type="ECO:0000256" key="4">
    <source>
        <dbReference type="RuleBase" id="RU363128"/>
    </source>
</evidence>
<dbReference type="EMBL" id="JAFHKP010000030">
    <property type="protein sequence ID" value="KAG5473314.1"/>
    <property type="molecule type" value="Genomic_DNA"/>
</dbReference>
<sequence>MDTAVPSLQHHLFHISHDASSLPSSASFDSRTLTFSLPSSRTNRHAFNASRPPPPHSIPLCPSTTTRTNTQRIVCDIIMTTKRRNHGRSKPPQSRGRVKPVHCFNCGRLTPKDKAVGRFVVRRMLDAASARDVAEASPVYGANFPMPKLYMKQRFCIACAIHSRTVRARPVESRKTRYTKKVPFRLAGKK</sequence>
<dbReference type="PANTHER" id="PTHR12538:SF0">
    <property type="entry name" value="40S RIBOSOMAL PROTEIN S26"/>
    <property type="match status" value="1"/>
</dbReference>
<dbReference type="PANTHER" id="PTHR12538">
    <property type="entry name" value="40S RIBOSOMAL PROTEIN S26"/>
    <property type="match status" value="1"/>
</dbReference>
<comment type="caution">
    <text evidence="6">The sequence shown here is derived from an EMBL/GenBank/DDBJ whole genome shotgun (WGS) entry which is preliminary data.</text>
</comment>
<keyword evidence="3 4" id="KW-0687">Ribonucleoprotein</keyword>
<comment type="similarity">
    <text evidence="1 4">Belongs to the eukaryotic ribosomal protein eS26 family.</text>
</comment>
<evidence type="ECO:0000256" key="2">
    <source>
        <dbReference type="ARBA" id="ARBA00022980"/>
    </source>
</evidence>
<dbReference type="AlphaFoldDB" id="A0A836KEI4"/>
<dbReference type="KEGG" id="lenr:94170480"/>
<evidence type="ECO:0000313" key="6">
    <source>
        <dbReference type="EMBL" id="KAG5473314.1"/>
    </source>
</evidence>
<reference evidence="6 7" key="1">
    <citation type="submission" date="2021-02" db="EMBL/GenBank/DDBJ databases">
        <title>Leishmania (Mundinia) enrietti genome sequencing and assembly.</title>
        <authorList>
            <person name="Almutairi H."/>
            <person name="Gatherer D."/>
        </authorList>
    </citation>
    <scope>NUCLEOTIDE SEQUENCE [LARGE SCALE GENOMIC DNA]</scope>
    <source>
        <strain evidence="6">CUR178</strain>
    </source>
</reference>